<keyword evidence="5 8" id="KW-0808">Transferase</keyword>
<keyword evidence="4 8" id="KW-0328">Glycosyltransferase</keyword>
<feature type="binding site" evidence="10">
    <location>
        <position position="232"/>
    </location>
    <ligand>
        <name>[4Fe-4S] cluster</name>
        <dbReference type="ChEBI" id="CHEBI:49883"/>
    </ligand>
</feature>
<comment type="cofactor">
    <cofactor evidence="9">
        <name>Mg(2+)</name>
        <dbReference type="ChEBI" id="CHEBI:18420"/>
    </cofactor>
    <text evidence="9">Binds 1 Mg(2+) ion per subunit.</text>
</comment>
<dbReference type="GO" id="GO:0006164">
    <property type="term" value="P:purine nucleotide biosynthetic process"/>
    <property type="evidence" value="ECO:0007669"/>
    <property type="project" value="UniProtKB-KW"/>
</dbReference>
<dbReference type="SUPFAM" id="SSF56235">
    <property type="entry name" value="N-terminal nucleophile aminohydrolases (Ntn hydrolases)"/>
    <property type="match status" value="1"/>
</dbReference>
<evidence type="ECO:0000256" key="7">
    <source>
        <dbReference type="ARBA" id="ARBA00022962"/>
    </source>
</evidence>
<dbReference type="GO" id="GO:0004044">
    <property type="term" value="F:amidophosphoribosyltransferase activity"/>
    <property type="evidence" value="ECO:0007669"/>
    <property type="project" value="UniProtKB-EC"/>
</dbReference>
<name>A0A971RZP5_9BACT</name>
<protein>
    <recommendedName>
        <fullName evidence="3 8">Amidophosphoribosyltransferase</fullName>
        <shortName evidence="8">ATase</shortName>
        <ecNumber evidence="3 8">2.4.2.14</ecNumber>
    </recommendedName>
    <alternativeName>
        <fullName evidence="8">Glutamine phosphoribosylpyrophosphate amidotransferase</fullName>
    </alternativeName>
</protein>
<keyword evidence="9" id="KW-0479">Metal-binding</keyword>
<dbReference type="InterPro" id="IPR029055">
    <property type="entry name" value="Ntn_hydrolases_N"/>
</dbReference>
<dbReference type="Gene3D" id="3.40.50.2020">
    <property type="match status" value="1"/>
</dbReference>
<feature type="binding site" evidence="10">
    <location>
        <position position="459"/>
    </location>
    <ligand>
        <name>[4Fe-4S] cluster</name>
        <dbReference type="ChEBI" id="CHEBI:49883"/>
    </ligand>
</feature>
<dbReference type="SUPFAM" id="SSF53271">
    <property type="entry name" value="PRTase-like"/>
    <property type="match status" value="1"/>
</dbReference>
<dbReference type="InterPro" id="IPR005854">
    <property type="entry name" value="PurF"/>
</dbReference>
<keyword evidence="9" id="KW-0460">Magnesium</keyword>
<dbReference type="EC" id="2.4.2.14" evidence="3 8"/>
<comment type="caution">
    <text evidence="12">The sequence shown here is derived from an EMBL/GenBank/DDBJ whole genome shotgun (WGS) entry which is preliminary data.</text>
</comment>
<evidence type="ECO:0000256" key="9">
    <source>
        <dbReference type="PIRSR" id="PIRSR000485-2"/>
    </source>
</evidence>
<feature type="binding site" evidence="9">
    <location>
        <position position="343"/>
    </location>
    <ligand>
        <name>Mg(2+)</name>
        <dbReference type="ChEBI" id="CHEBI:18420"/>
    </ligand>
</feature>
<dbReference type="InterPro" id="IPR017932">
    <property type="entry name" value="GATase_2_dom"/>
</dbReference>
<dbReference type="Pfam" id="PF13537">
    <property type="entry name" value="GATase_7"/>
    <property type="match status" value="1"/>
</dbReference>
<dbReference type="GO" id="GO:0009113">
    <property type="term" value="P:purine nucleobase biosynthetic process"/>
    <property type="evidence" value="ECO:0007669"/>
    <property type="project" value="InterPro"/>
</dbReference>
<proteinExistence type="inferred from homology"/>
<dbReference type="GO" id="GO:0051536">
    <property type="term" value="F:iron-sulfur cluster binding"/>
    <property type="evidence" value="ECO:0007669"/>
    <property type="project" value="UniProtKB-KW"/>
</dbReference>
<evidence type="ECO:0000256" key="10">
    <source>
        <dbReference type="PIRSR" id="PIRSR000485-3"/>
    </source>
</evidence>
<feature type="domain" description="Glutamine amidotransferase type-2" evidence="11">
    <location>
        <begin position="2"/>
        <end position="217"/>
    </location>
</feature>
<evidence type="ECO:0000256" key="3">
    <source>
        <dbReference type="ARBA" id="ARBA00011941"/>
    </source>
</evidence>
<evidence type="ECO:0000256" key="4">
    <source>
        <dbReference type="ARBA" id="ARBA00022676"/>
    </source>
</evidence>
<comment type="similarity">
    <text evidence="2 8">In the C-terminal section; belongs to the purine/pyrimidine phosphoribosyltransferase family.</text>
</comment>
<reference evidence="12" key="2">
    <citation type="submission" date="2020-01" db="EMBL/GenBank/DDBJ databases">
        <authorList>
            <person name="Campanaro S."/>
        </authorList>
    </citation>
    <scope>NUCLEOTIDE SEQUENCE</scope>
    <source>
        <strain evidence="12">AS06rmzACSIP_7</strain>
    </source>
</reference>
<gene>
    <name evidence="12" type="ORF">GXY80_01630</name>
</gene>
<dbReference type="Gene3D" id="3.60.20.10">
    <property type="entry name" value="Glutamine Phosphoribosylpyrophosphate, subunit 1, domain 1"/>
    <property type="match status" value="1"/>
</dbReference>
<dbReference type="CDD" id="cd06223">
    <property type="entry name" value="PRTases_typeI"/>
    <property type="match status" value="1"/>
</dbReference>
<keyword evidence="10" id="KW-0408">Iron</keyword>
<keyword evidence="7" id="KW-0315">Glutamine amidotransferase</keyword>
<dbReference type="PIRSF" id="PIRSF000485">
    <property type="entry name" value="Amd_phspho_trans"/>
    <property type="match status" value="1"/>
</dbReference>
<feature type="binding site" evidence="9">
    <location>
        <position position="342"/>
    </location>
    <ligand>
        <name>Mg(2+)</name>
        <dbReference type="ChEBI" id="CHEBI:18420"/>
    </ligand>
</feature>
<evidence type="ECO:0000259" key="11">
    <source>
        <dbReference type="PROSITE" id="PS51278"/>
    </source>
</evidence>
<keyword evidence="6 8" id="KW-0658">Purine biosynthesis</keyword>
<evidence type="ECO:0000313" key="13">
    <source>
        <dbReference type="Proteomes" id="UP000777265"/>
    </source>
</evidence>
<organism evidence="12 13">
    <name type="scientific">Syntrophorhabdus aromaticivorans</name>
    <dbReference type="NCBI Taxonomy" id="328301"/>
    <lineage>
        <taxon>Bacteria</taxon>
        <taxon>Pseudomonadati</taxon>
        <taxon>Thermodesulfobacteriota</taxon>
        <taxon>Syntrophorhabdia</taxon>
        <taxon>Syntrophorhabdales</taxon>
        <taxon>Syntrophorhabdaceae</taxon>
        <taxon>Syntrophorhabdus</taxon>
    </lineage>
</organism>
<evidence type="ECO:0000256" key="5">
    <source>
        <dbReference type="ARBA" id="ARBA00022679"/>
    </source>
</evidence>
<keyword evidence="10" id="KW-0411">Iron-sulfur</keyword>
<evidence type="ECO:0000256" key="2">
    <source>
        <dbReference type="ARBA" id="ARBA00010138"/>
    </source>
</evidence>
<feature type="binding site" evidence="9">
    <location>
        <position position="279"/>
    </location>
    <ligand>
        <name>Mg(2+)</name>
        <dbReference type="ChEBI" id="CHEBI:18420"/>
    </ligand>
</feature>
<evidence type="ECO:0000256" key="6">
    <source>
        <dbReference type="ARBA" id="ARBA00022755"/>
    </source>
</evidence>
<dbReference type="AlphaFoldDB" id="A0A971RZP5"/>
<evidence type="ECO:0000256" key="8">
    <source>
        <dbReference type="PIRNR" id="PIRNR000485"/>
    </source>
</evidence>
<feature type="binding site" evidence="10">
    <location>
        <position position="456"/>
    </location>
    <ligand>
        <name>[4Fe-4S] cluster</name>
        <dbReference type="ChEBI" id="CHEBI:49883"/>
    </ligand>
</feature>
<accession>A0A971RZP5</accession>
<dbReference type="InterPro" id="IPR000836">
    <property type="entry name" value="PRTase_dom"/>
</dbReference>
<evidence type="ECO:0000256" key="1">
    <source>
        <dbReference type="ARBA" id="ARBA00005209"/>
    </source>
</evidence>
<sequence>MSGIFGVVSKKNCASNLLYGTDYHSHMGTVYGGMAVLGNRFFRSIHDISKSQFKSKFYDEYKEMEGNFGIGVISDRDAQPLIVGSKFGTFAIVSAGLVDNVSELAAELLAQGETFGEMSSGGVNSVELIAKLINQGKTLVDGIERLYDRIKGSASILLMKDDGIYAARDRLGRMPLVVGEREGGDYVVATETCSFLNLGYRIAKYLEPGEIVRLGKSGLEEQLSGRTSNQICAFLWIYTGYPASSYEGINVELVRERSGRFLARNDNVEADFVAGVPDSGVGHAIGYAMESGLPYRRPLVKYTPGYGRSYTPPAQEIRDLAATMKLIPIKEIIVGNRIVLCDDSIVRGTQLKNYTVKKLRESGAREVHVRPACPPLLFPCRFALSTRSINELIARRAIRVLEGHEVEDIRNYLDDRSEKYRRMVEWIAGELDVTTLLYQRIDDMVEAIGLPREKLCLHCWTGDDNQSRKTRGAANPSRRRGRCKAL</sequence>
<dbReference type="PROSITE" id="PS51278">
    <property type="entry name" value="GATASE_TYPE_2"/>
    <property type="match status" value="1"/>
</dbReference>
<dbReference type="PANTHER" id="PTHR11907">
    <property type="entry name" value="AMIDOPHOSPHORIBOSYLTRANSFERASE"/>
    <property type="match status" value="1"/>
</dbReference>
<comment type="catalytic activity">
    <reaction evidence="8">
        <text>5-phospho-beta-D-ribosylamine + L-glutamate + diphosphate = 5-phospho-alpha-D-ribose 1-diphosphate + L-glutamine + H2O</text>
        <dbReference type="Rhea" id="RHEA:14905"/>
        <dbReference type="ChEBI" id="CHEBI:15377"/>
        <dbReference type="ChEBI" id="CHEBI:29985"/>
        <dbReference type="ChEBI" id="CHEBI:33019"/>
        <dbReference type="ChEBI" id="CHEBI:58017"/>
        <dbReference type="ChEBI" id="CHEBI:58359"/>
        <dbReference type="ChEBI" id="CHEBI:58681"/>
        <dbReference type="EC" id="2.4.2.14"/>
    </reaction>
</comment>
<evidence type="ECO:0000313" key="12">
    <source>
        <dbReference type="EMBL" id="NLW34171.1"/>
    </source>
</evidence>
<dbReference type="EMBL" id="JAAYEE010000028">
    <property type="protein sequence ID" value="NLW34171.1"/>
    <property type="molecule type" value="Genomic_DNA"/>
</dbReference>
<comment type="pathway">
    <text evidence="1 8">Purine metabolism; IMP biosynthesis via de novo pathway; N(1)-(5-phospho-D-ribosyl)glycinamide from 5-phospho-alpha-D-ribose 1-diphosphate: step 1/2.</text>
</comment>
<dbReference type="InterPro" id="IPR029057">
    <property type="entry name" value="PRTase-like"/>
</dbReference>
<reference evidence="12" key="1">
    <citation type="journal article" date="2020" name="Biotechnol. Biofuels">
        <title>New insights from the biogas microbiome by comprehensive genome-resolved metagenomics of nearly 1600 species originating from multiple anaerobic digesters.</title>
        <authorList>
            <person name="Campanaro S."/>
            <person name="Treu L."/>
            <person name="Rodriguez-R L.M."/>
            <person name="Kovalovszki A."/>
            <person name="Ziels R.M."/>
            <person name="Maus I."/>
            <person name="Zhu X."/>
            <person name="Kougias P.G."/>
            <person name="Basile A."/>
            <person name="Luo G."/>
            <person name="Schluter A."/>
            <person name="Konstantinidis K.T."/>
            <person name="Angelidaki I."/>
        </authorList>
    </citation>
    <scope>NUCLEOTIDE SEQUENCE</scope>
    <source>
        <strain evidence="12">AS06rmzACSIP_7</strain>
    </source>
</reference>
<feature type="binding site" evidence="10">
    <location>
        <position position="380"/>
    </location>
    <ligand>
        <name>[4Fe-4S] cluster</name>
        <dbReference type="ChEBI" id="CHEBI:49883"/>
    </ligand>
</feature>
<dbReference type="Proteomes" id="UP000777265">
    <property type="component" value="Unassembled WGS sequence"/>
</dbReference>
<dbReference type="GO" id="GO:0046872">
    <property type="term" value="F:metal ion binding"/>
    <property type="evidence" value="ECO:0007669"/>
    <property type="project" value="UniProtKB-KW"/>
</dbReference>
<comment type="cofactor">
    <cofactor evidence="10">
        <name>[4Fe-4S] cluster</name>
        <dbReference type="ChEBI" id="CHEBI:49883"/>
    </cofactor>
    <text evidence="10">Binds 1 [4Fe-4S] cluster per subunit.</text>
</comment>